<reference evidence="3" key="1">
    <citation type="submission" date="2024-07" db="EMBL/GenBank/DDBJ databases">
        <title>Pseudomonas strain that inhibits Aeromonas fish pathogens.</title>
        <authorList>
            <person name="Wildschutte H."/>
        </authorList>
    </citation>
    <scope>NUCLEOTIDE SEQUENCE [LARGE SCALE GENOMIC DNA]</scope>
    <source>
        <strain evidence="3">n60</strain>
    </source>
</reference>
<protein>
    <submittedName>
        <fullName evidence="2">Pentapeptide repeat-containing protein</fullName>
    </submittedName>
</protein>
<keyword evidence="3" id="KW-1185">Reference proteome</keyword>
<feature type="region of interest" description="Disordered" evidence="1">
    <location>
        <begin position="1"/>
        <end position="31"/>
    </location>
</feature>
<dbReference type="SUPFAM" id="SSF141571">
    <property type="entry name" value="Pentapeptide repeat-like"/>
    <property type="match status" value="1"/>
</dbReference>
<dbReference type="Pfam" id="PF00805">
    <property type="entry name" value="Pentapeptide"/>
    <property type="match status" value="1"/>
</dbReference>
<dbReference type="PANTHER" id="PTHR14136">
    <property type="entry name" value="BTB_POZ DOMAIN-CONTAINING PROTEIN KCTD9"/>
    <property type="match status" value="1"/>
</dbReference>
<dbReference type="RefSeq" id="WP_061229223.1">
    <property type="nucleotide sequence ID" value="NZ_JALXPR010000003.1"/>
</dbReference>
<gene>
    <name evidence="2" type="ORF">AB6N35_04195</name>
</gene>
<organism evidence="2 3">
    <name type="scientific">Dietzia cinnamea</name>
    <dbReference type="NCBI Taxonomy" id="321318"/>
    <lineage>
        <taxon>Bacteria</taxon>
        <taxon>Bacillati</taxon>
        <taxon>Actinomycetota</taxon>
        <taxon>Actinomycetes</taxon>
        <taxon>Mycobacteriales</taxon>
        <taxon>Dietziaceae</taxon>
        <taxon>Dietzia</taxon>
    </lineage>
</organism>
<comment type="caution">
    <text evidence="2">The sequence shown here is derived from an EMBL/GenBank/DDBJ whole genome shotgun (WGS) entry which is preliminary data.</text>
</comment>
<evidence type="ECO:0000313" key="2">
    <source>
        <dbReference type="EMBL" id="MEX6463561.1"/>
    </source>
</evidence>
<feature type="compositionally biased region" description="Basic residues" evidence="1">
    <location>
        <begin position="1"/>
        <end position="10"/>
    </location>
</feature>
<name>A0ABV3YF21_9ACTN</name>
<sequence length="229" mass="24086">MAPPLRRRSSSPRPPAAPALPRRDQLGPPLADVEPDGLWDGVLAGAEHVPGPEEGAVAMGGMEIRESVLDDLRLSGARADGLRLTDVTLSGCDLSGLVADGANLTRVRFVGCRLTGIVLSDARLTDVTFEDCHADMINLRMARLQRVRLAATRCRQADLLEAQIADLTTEGADLRGATVERASVTAADMRGADLEDLRGASALRGALISPEQVLGVGLALIGEAGIRVE</sequence>
<evidence type="ECO:0000313" key="3">
    <source>
        <dbReference type="Proteomes" id="UP001560293"/>
    </source>
</evidence>
<proteinExistence type="predicted"/>
<dbReference type="InterPro" id="IPR001646">
    <property type="entry name" value="5peptide_repeat"/>
</dbReference>
<evidence type="ECO:0000256" key="1">
    <source>
        <dbReference type="SAM" id="MobiDB-lite"/>
    </source>
</evidence>
<dbReference type="Gene3D" id="2.160.20.80">
    <property type="entry name" value="E3 ubiquitin-protein ligase SopA"/>
    <property type="match status" value="1"/>
</dbReference>
<accession>A0ABV3YF21</accession>
<dbReference type="Pfam" id="PF13599">
    <property type="entry name" value="Pentapeptide_4"/>
    <property type="match status" value="1"/>
</dbReference>
<dbReference type="Proteomes" id="UP001560293">
    <property type="component" value="Unassembled WGS sequence"/>
</dbReference>
<dbReference type="EMBL" id="JBFTEZ010000002">
    <property type="protein sequence ID" value="MEX6463561.1"/>
    <property type="molecule type" value="Genomic_DNA"/>
</dbReference>
<dbReference type="InterPro" id="IPR051082">
    <property type="entry name" value="Pentapeptide-BTB/POZ_domain"/>
</dbReference>
<dbReference type="PANTHER" id="PTHR14136:SF17">
    <property type="entry name" value="BTB_POZ DOMAIN-CONTAINING PROTEIN KCTD9"/>
    <property type="match status" value="1"/>
</dbReference>